<accession>A0A7W8Q2P9</accession>
<dbReference type="GO" id="GO:0055085">
    <property type="term" value="P:transmembrane transport"/>
    <property type="evidence" value="ECO:0007669"/>
    <property type="project" value="InterPro"/>
</dbReference>
<evidence type="ECO:0000313" key="3">
    <source>
        <dbReference type="Proteomes" id="UP000592780"/>
    </source>
</evidence>
<dbReference type="Pfam" id="PF03480">
    <property type="entry name" value="DctP"/>
    <property type="match status" value="1"/>
</dbReference>
<evidence type="ECO:0000313" key="2">
    <source>
        <dbReference type="EMBL" id="MBB5422645.1"/>
    </source>
</evidence>
<dbReference type="Gene3D" id="3.40.50.1820">
    <property type="entry name" value="alpha/beta hydrolase"/>
    <property type="match status" value="1"/>
</dbReference>
<dbReference type="Proteomes" id="UP000592780">
    <property type="component" value="Unassembled WGS sequence"/>
</dbReference>
<dbReference type="InterPro" id="IPR010297">
    <property type="entry name" value="DUF900_hydrolase"/>
</dbReference>
<comment type="caution">
    <text evidence="2">The sequence shown here is derived from an EMBL/GenBank/DDBJ whole genome shotgun (WGS) entry which is preliminary data.</text>
</comment>
<protein>
    <submittedName>
        <fullName evidence="2">TRAP-type C4-dicarboxylate transport system substrate-binding protein/pimeloyl-ACP methyl ester carboxylesterase</fullName>
    </submittedName>
</protein>
<dbReference type="EMBL" id="JACHDD010000001">
    <property type="protein sequence ID" value="MBB5422645.1"/>
    <property type="molecule type" value="Genomic_DNA"/>
</dbReference>
<dbReference type="RefSeq" id="WP_184128572.1">
    <property type="nucleotide sequence ID" value="NZ_JACHDD010000001.1"/>
</dbReference>
<evidence type="ECO:0000256" key="1">
    <source>
        <dbReference type="ARBA" id="ARBA00022729"/>
    </source>
</evidence>
<dbReference type="InterPro" id="IPR018389">
    <property type="entry name" value="DctP_fam"/>
</dbReference>
<dbReference type="AlphaFoldDB" id="A0A7W8Q2P9"/>
<name>A0A7W8Q2P9_PARAM</name>
<sequence>NKEIYNRHRATPNPAESVTFPKLAVTFAEIRKNAIKRVITRWSSGPDAAQSQAFSVDTVAFCSHLKESALALYVASATTYKGCYSDVQLLGAFDFPYSTRDWRTKISIADGPIGVAYAEGLGKTGVRVMAFWTGDPSVVVSTAPIRGLKDFKGMSLYSPQSFSSQIFALTTGAKGVPSPEPDRFKLLSESSKLVATQVPLDLYVASPEQFHKSVLISDTSLDPIVVATPEKAWESLAPVKQGQLEGVMREVTEAQRRDAGHFADTNILKLEKRGAEVSELSREELAILNEQPQELTQKKAAATFSGASDEVRQASLAQAGGQDQSPYAHVLFVTNRNLNDKFSSPTMSKTLSYGEADVKLVYSSPNFIANAANGIIRFMTGDGGAVKIDWSKVSGTPFDNSLFGVKHQLPSTAPLIFIHGFANDFNDALQGAAWIAWNSKRPVVVFSWPSKGQVTPTAYQDDQKNADKAQDALAQFLRQAANGLSGQTDVDIVVHSMGARVLLGALDKLAANSTLLKQPKFRQLLLVAPDVPQAQLHDDWPKLFSYFERVGTLYSSDHDRALIISRALMNDRNEPRAGFAPPHEIEKNMESVFIGKDEFSSTGHSYLTANGPPATDIMELLRYATQAIDRTGIEVAPNKAGYYVLRSVKIP</sequence>
<dbReference type="SUPFAM" id="SSF53474">
    <property type="entry name" value="alpha/beta-Hydrolases"/>
    <property type="match status" value="1"/>
</dbReference>
<keyword evidence="3" id="KW-1185">Reference proteome</keyword>
<keyword evidence="1" id="KW-0732">Signal</keyword>
<proteinExistence type="predicted"/>
<dbReference type="InterPro" id="IPR029058">
    <property type="entry name" value="AB_hydrolase_fold"/>
</dbReference>
<organism evidence="2 3">
    <name type="scientific">Paraburkholderia atlantica</name>
    <dbReference type="NCBI Taxonomy" id="2654982"/>
    <lineage>
        <taxon>Bacteria</taxon>
        <taxon>Pseudomonadati</taxon>
        <taxon>Pseudomonadota</taxon>
        <taxon>Betaproteobacteria</taxon>
        <taxon>Burkholderiales</taxon>
        <taxon>Burkholderiaceae</taxon>
        <taxon>Paraburkholderia</taxon>
    </lineage>
</organism>
<gene>
    <name evidence="2" type="ORF">HDG40_000786</name>
</gene>
<dbReference type="PANTHER" id="PTHR36513:SF1">
    <property type="entry name" value="TRANSMEMBRANE PROTEIN"/>
    <property type="match status" value="1"/>
</dbReference>
<feature type="non-terminal residue" evidence="2">
    <location>
        <position position="1"/>
    </location>
</feature>
<reference evidence="2 3" key="1">
    <citation type="submission" date="2020-08" db="EMBL/GenBank/DDBJ databases">
        <title>Genomic Encyclopedia of Type Strains, Phase IV (KMG-V): Genome sequencing to study the core and pangenomes of soil and plant-associated prokaryotes.</title>
        <authorList>
            <person name="Whitman W."/>
        </authorList>
    </citation>
    <scope>NUCLEOTIDE SEQUENCE [LARGE SCALE GENOMIC DNA]</scope>
    <source>
        <strain evidence="2 3">JPY158</strain>
    </source>
</reference>
<dbReference type="Pfam" id="PF05990">
    <property type="entry name" value="DUF900"/>
    <property type="match status" value="1"/>
</dbReference>
<dbReference type="Gene3D" id="3.40.190.170">
    <property type="entry name" value="Bacterial extracellular solute-binding protein, family 7"/>
    <property type="match status" value="1"/>
</dbReference>
<dbReference type="InterPro" id="IPR038404">
    <property type="entry name" value="TRAP_DctP_sf"/>
</dbReference>
<dbReference type="PANTHER" id="PTHR36513">
    <property type="entry name" value="ABC TRANSMEMBRANE TYPE-1 DOMAIN-CONTAINING PROTEIN"/>
    <property type="match status" value="1"/>
</dbReference>